<accession>A0A430VBZ9</accession>
<dbReference type="Proteomes" id="UP000287197">
    <property type="component" value="Unassembled WGS sequence"/>
</dbReference>
<proteinExistence type="predicted"/>
<comment type="caution">
    <text evidence="2">The sequence shown here is derived from an EMBL/GenBank/DDBJ whole genome shotgun (WGS) entry which is preliminary data.</text>
</comment>
<evidence type="ECO:0000313" key="3">
    <source>
        <dbReference type="Proteomes" id="UP000288507"/>
    </source>
</evidence>
<evidence type="ECO:0000313" key="2">
    <source>
        <dbReference type="EMBL" id="RTJ79596.1"/>
    </source>
</evidence>
<organism evidence="2 3">
    <name type="scientific">Campylobacter jejuni</name>
    <dbReference type="NCBI Taxonomy" id="197"/>
    <lineage>
        <taxon>Bacteria</taxon>
        <taxon>Pseudomonadati</taxon>
        <taxon>Campylobacterota</taxon>
        <taxon>Epsilonproteobacteria</taxon>
        <taxon>Campylobacterales</taxon>
        <taxon>Campylobacteraceae</taxon>
        <taxon>Campylobacter</taxon>
    </lineage>
</organism>
<sequence length="123" mass="13759">MNYLAIDWHNYETLSGVTKQDVLMALAYKLRDKDIKGNDAKTLFDGMVQELRLHPIVVSAFCTSVLGVAPYLEFRVKQLDGVSYFSGAILRQDNNQQLLKAFDTVMASKFGSKLAQVLKKVGV</sequence>
<dbReference type="AlphaFoldDB" id="A0A430VBZ9"/>
<reference evidence="1" key="1">
    <citation type="submission" date="2018-01" db="EMBL/GenBank/DDBJ databases">
        <authorList>
            <person name="Kovanen S."/>
            <person name="Nieminen T."/>
            <person name="Pohja-Mykra M."/>
            <person name="Raunio-Saarnisto M."/>
            <person name="Sauvala M."/>
            <person name="Fredriksson-Ahomaa M."/>
            <person name="Hanninen M.-L."/>
            <person name="Kivisto R."/>
        </authorList>
    </citation>
    <scope>NUCLEOTIDE SEQUENCE</scope>
    <source>
        <strain evidence="1">SO-26</strain>
    </source>
</reference>
<protein>
    <submittedName>
        <fullName evidence="2">Uncharacterized protein</fullName>
    </submittedName>
</protein>
<dbReference type="Proteomes" id="UP000288507">
    <property type="component" value="Unassembled WGS sequence"/>
</dbReference>
<reference evidence="2 3" key="2">
    <citation type="journal article" date="2019" name="Appl. Environ. Microbiol.">
        <title>Population genetics and characterization of Campylobacter jejuni isolates in western jackdaws and game birds in Finland.</title>
        <authorList>
            <person name="Kovanen S."/>
            <person name="Rossi M."/>
            <person name="Pohja-Mykra M."/>
            <person name="Nieminen T."/>
            <person name="Raunio-Saarnisto M."/>
            <person name="Sauvala M."/>
            <person name="Fredriksson-Ahomaa M."/>
            <person name="Hanninen M.L."/>
            <person name="Kivisto R."/>
        </authorList>
    </citation>
    <scope>NUCLEOTIDE SEQUENCE [LARGE SCALE GENOMIC DNA]</scope>
    <source>
        <strain evidence="2 3">CB313</strain>
        <strain evidence="1">SO-26</strain>
    </source>
</reference>
<gene>
    <name evidence="2" type="ORF">C3H57_04295</name>
    <name evidence="1" type="ORF">C3I27_03480</name>
</gene>
<name>A0A430VBZ9_CAMJU</name>
<dbReference type="EMBL" id="PRBV01000005">
    <property type="protein sequence ID" value="RTJ79596.1"/>
    <property type="molecule type" value="Genomic_DNA"/>
</dbReference>
<dbReference type="RefSeq" id="WP_126232155.1">
    <property type="nucleotide sequence ID" value="NZ_PQZD01000003.1"/>
</dbReference>
<evidence type="ECO:0000313" key="1">
    <source>
        <dbReference type="EMBL" id="RTI48488.1"/>
    </source>
</evidence>
<dbReference type="EMBL" id="PQZD01000003">
    <property type="protein sequence ID" value="RTI48488.1"/>
    <property type="molecule type" value="Genomic_DNA"/>
</dbReference>